<dbReference type="EMBL" id="CM042021">
    <property type="protein sequence ID" value="KAI3818526.1"/>
    <property type="molecule type" value="Genomic_DNA"/>
</dbReference>
<proteinExistence type="predicted"/>
<dbReference type="Proteomes" id="UP001056120">
    <property type="component" value="Linkage Group LG04"/>
</dbReference>
<reference evidence="2" key="1">
    <citation type="journal article" date="2022" name="Mol. Ecol. Resour.">
        <title>The genomes of chicory, endive, great burdock and yacon provide insights into Asteraceae palaeo-polyploidization history and plant inulin production.</title>
        <authorList>
            <person name="Fan W."/>
            <person name="Wang S."/>
            <person name="Wang H."/>
            <person name="Wang A."/>
            <person name="Jiang F."/>
            <person name="Liu H."/>
            <person name="Zhao H."/>
            <person name="Xu D."/>
            <person name="Zhang Y."/>
        </authorList>
    </citation>
    <scope>NUCLEOTIDE SEQUENCE [LARGE SCALE GENOMIC DNA]</scope>
    <source>
        <strain evidence="2">cv. Yunnan</strain>
    </source>
</reference>
<comment type="caution">
    <text evidence="1">The sequence shown here is derived from an EMBL/GenBank/DDBJ whole genome shotgun (WGS) entry which is preliminary data.</text>
</comment>
<organism evidence="1 2">
    <name type="scientific">Smallanthus sonchifolius</name>
    <dbReference type="NCBI Taxonomy" id="185202"/>
    <lineage>
        <taxon>Eukaryota</taxon>
        <taxon>Viridiplantae</taxon>
        <taxon>Streptophyta</taxon>
        <taxon>Embryophyta</taxon>
        <taxon>Tracheophyta</taxon>
        <taxon>Spermatophyta</taxon>
        <taxon>Magnoliopsida</taxon>
        <taxon>eudicotyledons</taxon>
        <taxon>Gunneridae</taxon>
        <taxon>Pentapetalae</taxon>
        <taxon>asterids</taxon>
        <taxon>campanulids</taxon>
        <taxon>Asterales</taxon>
        <taxon>Asteraceae</taxon>
        <taxon>Asteroideae</taxon>
        <taxon>Heliantheae alliance</taxon>
        <taxon>Millerieae</taxon>
        <taxon>Smallanthus</taxon>
    </lineage>
</organism>
<evidence type="ECO:0000313" key="1">
    <source>
        <dbReference type="EMBL" id="KAI3818526.1"/>
    </source>
</evidence>
<name>A0ACB9JED0_9ASTR</name>
<sequence>MPQRDAVCFSSVIAGLAQNSKPIDALSYFAVMRACGFGSTDYSVSAALEQCGAFSIYIGAIRALHFSPQQNSLMASSNDDQSGVTGPTITEVVSTQQASTIVVTTTEGDEVSDTEEFEIIFIHEIESF</sequence>
<gene>
    <name evidence="1" type="ORF">L1987_12335</name>
</gene>
<accession>A0ACB9JED0</accession>
<protein>
    <submittedName>
        <fullName evidence="1">Uncharacterized protein</fullName>
    </submittedName>
</protein>
<evidence type="ECO:0000313" key="2">
    <source>
        <dbReference type="Proteomes" id="UP001056120"/>
    </source>
</evidence>
<keyword evidence="2" id="KW-1185">Reference proteome</keyword>
<reference evidence="1 2" key="2">
    <citation type="journal article" date="2022" name="Mol. Ecol. Resour.">
        <title>The genomes of chicory, endive, great burdock and yacon provide insights into Asteraceae paleo-polyploidization history and plant inulin production.</title>
        <authorList>
            <person name="Fan W."/>
            <person name="Wang S."/>
            <person name="Wang H."/>
            <person name="Wang A."/>
            <person name="Jiang F."/>
            <person name="Liu H."/>
            <person name="Zhao H."/>
            <person name="Xu D."/>
            <person name="Zhang Y."/>
        </authorList>
    </citation>
    <scope>NUCLEOTIDE SEQUENCE [LARGE SCALE GENOMIC DNA]</scope>
    <source>
        <strain evidence="2">cv. Yunnan</strain>
        <tissue evidence="1">Leaves</tissue>
    </source>
</reference>